<dbReference type="GO" id="GO:0055085">
    <property type="term" value="P:transmembrane transport"/>
    <property type="evidence" value="ECO:0007669"/>
    <property type="project" value="InterPro"/>
</dbReference>
<dbReference type="PANTHER" id="PTHR11814">
    <property type="entry name" value="SULFATE TRANSPORTER"/>
    <property type="match status" value="1"/>
</dbReference>
<evidence type="ECO:0000259" key="1">
    <source>
        <dbReference type="PROSITE" id="PS50801"/>
    </source>
</evidence>
<protein>
    <recommendedName>
        <fullName evidence="1">STAS domain-containing protein</fullName>
    </recommendedName>
</protein>
<proteinExistence type="predicted"/>
<dbReference type="Gene3D" id="3.30.750.24">
    <property type="entry name" value="STAS domain"/>
    <property type="match status" value="1"/>
</dbReference>
<dbReference type="GO" id="GO:0016020">
    <property type="term" value="C:membrane"/>
    <property type="evidence" value="ECO:0007669"/>
    <property type="project" value="InterPro"/>
</dbReference>
<dbReference type="Pfam" id="PF01740">
    <property type="entry name" value="STAS"/>
    <property type="match status" value="1"/>
</dbReference>
<dbReference type="InterPro" id="IPR001902">
    <property type="entry name" value="SLC26A/SulP_fam"/>
</dbReference>
<dbReference type="Proteomes" id="UP000277928">
    <property type="component" value="Unassembled WGS sequence"/>
</dbReference>
<organism evidence="2 3">
    <name type="scientific">Litomosoides sigmodontis</name>
    <name type="common">Filarial nematode worm</name>
    <dbReference type="NCBI Taxonomy" id="42156"/>
    <lineage>
        <taxon>Eukaryota</taxon>
        <taxon>Metazoa</taxon>
        <taxon>Ecdysozoa</taxon>
        <taxon>Nematoda</taxon>
        <taxon>Chromadorea</taxon>
        <taxon>Rhabditida</taxon>
        <taxon>Spirurina</taxon>
        <taxon>Spiruromorpha</taxon>
        <taxon>Filarioidea</taxon>
        <taxon>Onchocercidae</taxon>
        <taxon>Litomosoides</taxon>
    </lineage>
</organism>
<dbReference type="CDD" id="cd07042">
    <property type="entry name" value="STAS_SulP_like_sulfate_transporter"/>
    <property type="match status" value="1"/>
</dbReference>
<dbReference type="InterPro" id="IPR002645">
    <property type="entry name" value="STAS_dom"/>
</dbReference>
<sequence length="138" mass="15454">MNVENLRSSTQQYLILDCSGISYIDCMGSNVLKEVVIELKSQEIIVHFCACNTSVRDILEVAGIFKTIPKHFFFPTVDDAIAVISHLGATNRTEIAAPQVNHESTIKQLRIDSDVMDMRDLPKNHLPNILTNLTNANR</sequence>
<accession>A0A3P7K2S5</accession>
<dbReference type="OrthoDB" id="288203at2759"/>
<dbReference type="SUPFAM" id="SSF52091">
    <property type="entry name" value="SpoIIaa-like"/>
    <property type="match status" value="1"/>
</dbReference>
<dbReference type="STRING" id="42156.A0A3P7K2S5"/>
<keyword evidence="3" id="KW-1185">Reference proteome</keyword>
<name>A0A3P7K2S5_LITSI</name>
<evidence type="ECO:0000313" key="2">
    <source>
        <dbReference type="EMBL" id="VDM91832.1"/>
    </source>
</evidence>
<feature type="domain" description="STAS" evidence="1">
    <location>
        <begin position="1"/>
        <end position="84"/>
    </location>
</feature>
<dbReference type="EMBL" id="UYRX01001643">
    <property type="protein sequence ID" value="VDM91832.1"/>
    <property type="molecule type" value="Genomic_DNA"/>
</dbReference>
<gene>
    <name evidence="2" type="ORF">NLS_LOCUS9498</name>
</gene>
<dbReference type="AlphaFoldDB" id="A0A3P7K2S5"/>
<dbReference type="InterPro" id="IPR036513">
    <property type="entry name" value="STAS_dom_sf"/>
</dbReference>
<evidence type="ECO:0000313" key="3">
    <source>
        <dbReference type="Proteomes" id="UP000277928"/>
    </source>
</evidence>
<dbReference type="PROSITE" id="PS50801">
    <property type="entry name" value="STAS"/>
    <property type="match status" value="1"/>
</dbReference>
<reference evidence="2 3" key="1">
    <citation type="submission" date="2018-08" db="EMBL/GenBank/DDBJ databases">
        <authorList>
            <person name="Laetsch R D."/>
            <person name="Stevens L."/>
            <person name="Kumar S."/>
            <person name="Blaxter L. M."/>
        </authorList>
    </citation>
    <scope>NUCLEOTIDE SEQUENCE [LARGE SCALE GENOMIC DNA]</scope>
</reference>